<evidence type="ECO:0000313" key="2">
    <source>
        <dbReference type="Proteomes" id="UP001157502"/>
    </source>
</evidence>
<evidence type="ECO:0000313" key="1">
    <source>
        <dbReference type="EMBL" id="KAJ8013783.1"/>
    </source>
</evidence>
<reference evidence="1" key="1">
    <citation type="submission" date="2021-05" db="EMBL/GenBank/DDBJ databases">
        <authorList>
            <person name="Pan Q."/>
            <person name="Jouanno E."/>
            <person name="Zahm M."/>
            <person name="Klopp C."/>
            <person name="Cabau C."/>
            <person name="Louis A."/>
            <person name="Berthelot C."/>
            <person name="Parey E."/>
            <person name="Roest Crollius H."/>
            <person name="Montfort J."/>
            <person name="Robinson-Rechavi M."/>
            <person name="Bouchez O."/>
            <person name="Lampietro C."/>
            <person name="Lopez Roques C."/>
            <person name="Donnadieu C."/>
            <person name="Postlethwait J."/>
            <person name="Bobe J."/>
            <person name="Dillon D."/>
            <person name="Chandos A."/>
            <person name="von Hippel F."/>
            <person name="Guiguen Y."/>
        </authorList>
    </citation>
    <scope>NUCLEOTIDE SEQUENCE</scope>
    <source>
        <strain evidence="1">YG-Jan2019</strain>
    </source>
</reference>
<protein>
    <submittedName>
        <fullName evidence="1">Uncharacterized protein</fullName>
    </submittedName>
</protein>
<accession>A0ACC2HCP9</accession>
<keyword evidence="2" id="KW-1185">Reference proteome</keyword>
<feature type="non-terminal residue" evidence="1">
    <location>
        <position position="185"/>
    </location>
</feature>
<dbReference type="Proteomes" id="UP001157502">
    <property type="component" value="Chromosome 3"/>
</dbReference>
<comment type="caution">
    <text evidence="1">The sequence shown here is derived from an EMBL/GenBank/DDBJ whole genome shotgun (WGS) entry which is preliminary data.</text>
</comment>
<sequence>MGTKSKIMDDMKERVFTVNMTDLGSGDSDYYCFAVEINHGPDIQLNWFHITVTSTPAFYVEQQEVTGVEGGEVTVYCYYSNPGIIKWCPVCGGCVENSGTLGGALVTLNQTRDAKGRQVFTVNMSGLKMESTGWYWCYVGDNKIPVHITVIPHVTTPSTTTTNTPGPPHSSVSSTSADVVNTSRS</sequence>
<name>A0ACC2HCP9_DALPE</name>
<dbReference type="EMBL" id="CM055730">
    <property type="protein sequence ID" value="KAJ8013783.1"/>
    <property type="molecule type" value="Genomic_DNA"/>
</dbReference>
<gene>
    <name evidence="1" type="ORF">DPEC_G00033370</name>
</gene>
<organism evidence="1 2">
    <name type="scientific">Dallia pectoralis</name>
    <name type="common">Alaska blackfish</name>
    <dbReference type="NCBI Taxonomy" id="75939"/>
    <lineage>
        <taxon>Eukaryota</taxon>
        <taxon>Metazoa</taxon>
        <taxon>Chordata</taxon>
        <taxon>Craniata</taxon>
        <taxon>Vertebrata</taxon>
        <taxon>Euteleostomi</taxon>
        <taxon>Actinopterygii</taxon>
        <taxon>Neopterygii</taxon>
        <taxon>Teleostei</taxon>
        <taxon>Protacanthopterygii</taxon>
        <taxon>Esociformes</taxon>
        <taxon>Umbridae</taxon>
        <taxon>Dallia</taxon>
    </lineage>
</organism>
<proteinExistence type="predicted"/>